<dbReference type="Proteomes" id="UP000243528">
    <property type="component" value="Unassembled WGS sequence"/>
</dbReference>
<evidence type="ECO:0000259" key="1">
    <source>
        <dbReference type="Pfam" id="PF00561"/>
    </source>
</evidence>
<reference evidence="2 3" key="1">
    <citation type="submission" date="2018-03" db="EMBL/GenBank/DDBJ databases">
        <title>Genomic Encyclopedia of Archaeal and Bacterial Type Strains, Phase II (KMG-II): from individual species to whole genera.</title>
        <authorList>
            <person name="Goeker M."/>
        </authorList>
    </citation>
    <scope>NUCLEOTIDE SEQUENCE [LARGE SCALE GENOMIC DNA]</scope>
    <source>
        <strain evidence="2 3">DSM 45211</strain>
    </source>
</reference>
<dbReference type="Gene3D" id="3.40.50.1820">
    <property type="entry name" value="alpha/beta hydrolase"/>
    <property type="match status" value="1"/>
</dbReference>
<dbReference type="PANTHER" id="PTHR43194:SF2">
    <property type="entry name" value="PEROXISOMAL MEMBRANE PROTEIN LPX1"/>
    <property type="match status" value="1"/>
</dbReference>
<sequence length="283" mass="31328">MPRVELSAGGIDYQDTGGDGPVLVFTHGFPMNGSQWRKVVPRLAGYRCVLPTLPLGAHRTPMKPDADLTQRGIALLLGEFLEALDLTDVTLVMNDWGGAQFLVTEGEAGRVARMAMVACEAFDNFPPAPARPLTGVAKVPGGVWLLMQLFRLRFFRHDKRAYGGLTRHGIPDEVLDDWFAPATASRRIRRDLAKFATSAPPREVLLEWSERLRDFDRPVLVVWATDDMMMPPEHGEKLTELLPNAQLVEIADSGTLIPEDQPEELVRVLTAFLAQNGAEPVRP</sequence>
<dbReference type="SUPFAM" id="SSF53474">
    <property type="entry name" value="alpha/beta-Hydrolases"/>
    <property type="match status" value="1"/>
</dbReference>
<name>A0A2P8E547_9ACTN</name>
<dbReference type="InterPro" id="IPR029058">
    <property type="entry name" value="AB_hydrolase_fold"/>
</dbReference>
<feature type="domain" description="AB hydrolase-1" evidence="1">
    <location>
        <begin position="21"/>
        <end position="259"/>
    </location>
</feature>
<dbReference type="RefSeq" id="WP_106536794.1">
    <property type="nucleotide sequence ID" value="NZ_PYGE01000005.1"/>
</dbReference>
<evidence type="ECO:0000313" key="2">
    <source>
        <dbReference type="EMBL" id="PSL04582.1"/>
    </source>
</evidence>
<dbReference type="PANTHER" id="PTHR43194">
    <property type="entry name" value="HYDROLASE ALPHA/BETA FOLD FAMILY"/>
    <property type="match status" value="1"/>
</dbReference>
<proteinExistence type="predicted"/>
<accession>A0A2P8E547</accession>
<protein>
    <submittedName>
        <fullName evidence="2">Pimeloyl-ACP methyl ester carboxylesterase</fullName>
    </submittedName>
</protein>
<comment type="caution">
    <text evidence="2">The sequence shown here is derived from an EMBL/GenBank/DDBJ whole genome shotgun (WGS) entry which is preliminary data.</text>
</comment>
<dbReference type="AlphaFoldDB" id="A0A2P8E547"/>
<evidence type="ECO:0000313" key="3">
    <source>
        <dbReference type="Proteomes" id="UP000243528"/>
    </source>
</evidence>
<dbReference type="GO" id="GO:0003824">
    <property type="term" value="F:catalytic activity"/>
    <property type="evidence" value="ECO:0007669"/>
    <property type="project" value="UniProtKB-ARBA"/>
</dbReference>
<organism evidence="2 3">
    <name type="scientific">Haloactinopolyspora alba</name>
    <dbReference type="NCBI Taxonomy" id="648780"/>
    <lineage>
        <taxon>Bacteria</taxon>
        <taxon>Bacillati</taxon>
        <taxon>Actinomycetota</taxon>
        <taxon>Actinomycetes</taxon>
        <taxon>Jiangellales</taxon>
        <taxon>Jiangellaceae</taxon>
        <taxon>Haloactinopolyspora</taxon>
    </lineage>
</organism>
<keyword evidence="3" id="KW-1185">Reference proteome</keyword>
<dbReference type="OrthoDB" id="3400345at2"/>
<dbReference type="InterPro" id="IPR000073">
    <property type="entry name" value="AB_hydrolase_1"/>
</dbReference>
<dbReference type="Pfam" id="PF00561">
    <property type="entry name" value="Abhydrolase_1"/>
    <property type="match status" value="1"/>
</dbReference>
<dbReference type="EMBL" id="PYGE01000005">
    <property type="protein sequence ID" value="PSL04582.1"/>
    <property type="molecule type" value="Genomic_DNA"/>
</dbReference>
<gene>
    <name evidence="2" type="ORF">CLV30_10545</name>
</gene>
<dbReference type="InterPro" id="IPR050228">
    <property type="entry name" value="Carboxylesterase_BioH"/>
</dbReference>